<organism evidence="2 3">
    <name type="scientific">Anaeramoeba flamelloides</name>
    <dbReference type="NCBI Taxonomy" id="1746091"/>
    <lineage>
        <taxon>Eukaryota</taxon>
        <taxon>Metamonada</taxon>
        <taxon>Anaeramoebidae</taxon>
        <taxon>Anaeramoeba</taxon>
    </lineage>
</organism>
<reference evidence="2" key="1">
    <citation type="submission" date="2022-08" db="EMBL/GenBank/DDBJ databases">
        <title>Novel sulphate-reducing endosymbionts in the free-living metamonad Anaeramoeba.</title>
        <authorList>
            <person name="Jerlstrom-Hultqvist J."/>
            <person name="Cepicka I."/>
            <person name="Gallot-Lavallee L."/>
            <person name="Salas-Leiva D."/>
            <person name="Curtis B.A."/>
            <person name="Zahonova K."/>
            <person name="Pipaliya S."/>
            <person name="Dacks J."/>
            <person name="Roger A.J."/>
        </authorList>
    </citation>
    <scope>NUCLEOTIDE SEQUENCE</scope>
    <source>
        <strain evidence="2">Busselton2</strain>
    </source>
</reference>
<protein>
    <submittedName>
        <fullName evidence="2">Uncharacterized protein</fullName>
    </submittedName>
</protein>
<feature type="compositionally biased region" description="Basic and acidic residues" evidence="1">
    <location>
        <begin position="365"/>
        <end position="388"/>
    </location>
</feature>
<comment type="caution">
    <text evidence="2">The sequence shown here is derived from an EMBL/GenBank/DDBJ whole genome shotgun (WGS) entry which is preliminary data.</text>
</comment>
<evidence type="ECO:0000256" key="1">
    <source>
        <dbReference type="SAM" id="MobiDB-lite"/>
    </source>
</evidence>
<evidence type="ECO:0000313" key="2">
    <source>
        <dbReference type="EMBL" id="KAJ3431033.1"/>
    </source>
</evidence>
<proteinExistence type="predicted"/>
<feature type="compositionally biased region" description="Basic residues" evidence="1">
    <location>
        <begin position="337"/>
        <end position="361"/>
    </location>
</feature>
<dbReference type="AlphaFoldDB" id="A0AAV7YMM9"/>
<evidence type="ECO:0000313" key="3">
    <source>
        <dbReference type="Proteomes" id="UP001146793"/>
    </source>
</evidence>
<dbReference type="Proteomes" id="UP001146793">
    <property type="component" value="Unassembled WGS sequence"/>
</dbReference>
<name>A0AAV7YMM9_9EUKA</name>
<dbReference type="EMBL" id="JANTQA010000048">
    <property type="protein sequence ID" value="KAJ3431033.1"/>
    <property type="molecule type" value="Genomic_DNA"/>
</dbReference>
<accession>A0AAV7YMM9</accession>
<gene>
    <name evidence="2" type="ORF">M0812_02709</name>
</gene>
<sequence length="502" mass="59165">MSSVKKTLNESVQFQLNKSNPDTGNFFLTANRLQIRNKTRLLDIFFSPHHSVSHKIQPGRVALKLNSTSSLFLTFRSQIKSKEIFQTIQKHLKEKKRSFKQLKRYKLMDQFSKARKFKQSLLDQGKYQEIMEIKYQPDLQNCKIGLFKADYSFSGGDFIIDGKLKVTTKKLIFSQQKIQETVFVLRKNTKILDQNDSECIIQIFDGLYITIIFKHKIICERFTKILNKRLKYIKSVSSFQNSFIVEELSTSMESIKKYKLKILNNRISIRSKSSQVINIGYDNKIDLKYNSKFATRLLIQPKDYNARLFKFTNSGERDRFLEFYFFSFLNYSNKQKKKKQIRKKNRKLLKEKRGNTKRKMGKVNYKSENDSSGQGKKEEKNESNEGKKKNSSKSRKEKQINTKTKTNTFQIFISEIGKFNNNNELKDRKKAKLTIGDESIIIQLKDQVKISFKLEEIIIETSIKIVKIDFLDKKKVGNIYLQFQSEEEVNTFLNLFNHFSLK</sequence>
<feature type="region of interest" description="Disordered" evidence="1">
    <location>
        <begin position="337"/>
        <end position="400"/>
    </location>
</feature>